<accession>A0A6L8T6Y4</accession>
<dbReference type="EMBL" id="WWVQ01000083">
    <property type="protein sequence ID" value="MZL35264.1"/>
    <property type="molecule type" value="Genomic_DNA"/>
</dbReference>
<sequence length="82" mass="9521">MITSDIGFWVDNYVGTYQIIESEGKKYIASKEFHPARNGEAELKKKRLFMDLFKNNEYILIQLANVDTKDENSIVTEVDLCK</sequence>
<comment type="caution">
    <text evidence="1">The sequence shown here is derived from an EMBL/GenBank/DDBJ whole genome shotgun (WGS) entry which is preliminary data.</text>
</comment>
<organism evidence="1 2">
    <name type="scientific">Blautia wexlerae</name>
    <dbReference type="NCBI Taxonomy" id="418240"/>
    <lineage>
        <taxon>Bacteria</taxon>
        <taxon>Bacillati</taxon>
        <taxon>Bacillota</taxon>
        <taxon>Clostridia</taxon>
        <taxon>Lachnospirales</taxon>
        <taxon>Lachnospiraceae</taxon>
        <taxon>Blautia</taxon>
    </lineage>
</organism>
<name>A0A6L8T6Y4_9FIRM</name>
<dbReference type="AlphaFoldDB" id="A0A6L8T6Y4"/>
<protein>
    <submittedName>
        <fullName evidence="1">Uncharacterized protein</fullName>
    </submittedName>
</protein>
<proteinExistence type="predicted"/>
<dbReference type="GeneID" id="75077964"/>
<evidence type="ECO:0000313" key="2">
    <source>
        <dbReference type="Proteomes" id="UP000477285"/>
    </source>
</evidence>
<evidence type="ECO:0000313" key="1">
    <source>
        <dbReference type="EMBL" id="MZL35264.1"/>
    </source>
</evidence>
<gene>
    <name evidence="1" type="ORF">GT728_19310</name>
</gene>
<reference evidence="1 2" key="1">
    <citation type="journal article" date="2019" name="Nat. Med.">
        <title>A library of human gut bacterial isolates paired with longitudinal multiomics data enables mechanistic microbiome research.</title>
        <authorList>
            <person name="Poyet M."/>
            <person name="Groussin M."/>
            <person name="Gibbons S.M."/>
            <person name="Avila-Pacheco J."/>
            <person name="Jiang X."/>
            <person name="Kearney S.M."/>
            <person name="Perrotta A.R."/>
            <person name="Berdy B."/>
            <person name="Zhao S."/>
            <person name="Lieberman T.D."/>
            <person name="Swanson P.K."/>
            <person name="Smith M."/>
            <person name="Roesemann S."/>
            <person name="Alexander J.E."/>
            <person name="Rich S.A."/>
            <person name="Livny J."/>
            <person name="Vlamakis H."/>
            <person name="Clish C."/>
            <person name="Bullock K."/>
            <person name="Deik A."/>
            <person name="Scott J."/>
            <person name="Pierce K.A."/>
            <person name="Xavier R.J."/>
            <person name="Alm E.J."/>
        </authorList>
    </citation>
    <scope>NUCLEOTIDE SEQUENCE [LARGE SCALE GENOMIC DNA]</scope>
    <source>
        <strain evidence="1 2">BIOML-A1</strain>
    </source>
</reference>
<dbReference type="Proteomes" id="UP000477285">
    <property type="component" value="Unassembled WGS sequence"/>
</dbReference>
<dbReference type="RefSeq" id="WP_025581272.1">
    <property type="nucleotide sequence ID" value="NZ_JAAIPJ010000036.1"/>
</dbReference>